<dbReference type="Gene3D" id="3.20.20.80">
    <property type="entry name" value="Glycosidases"/>
    <property type="match status" value="1"/>
</dbReference>
<evidence type="ECO:0000256" key="7">
    <source>
        <dbReference type="ARBA" id="ARBA00023277"/>
    </source>
</evidence>
<keyword evidence="7" id="KW-0119">Carbohydrate metabolism</keyword>
<proteinExistence type="inferred from homology"/>
<dbReference type="InterPro" id="IPR003385">
    <property type="entry name" value="Glyco_hydro_77"/>
</dbReference>
<evidence type="ECO:0000256" key="9">
    <source>
        <dbReference type="ARBA" id="ARBA00031501"/>
    </source>
</evidence>
<evidence type="ECO:0000256" key="4">
    <source>
        <dbReference type="ARBA" id="ARBA00020295"/>
    </source>
</evidence>
<evidence type="ECO:0000256" key="6">
    <source>
        <dbReference type="ARBA" id="ARBA00022679"/>
    </source>
</evidence>
<comment type="similarity">
    <text evidence="2">Belongs to the disproportionating enzyme family.</text>
</comment>
<dbReference type="AlphaFoldDB" id="A0A6J4IJA3"/>
<name>A0A6J4IJA3_9BACT</name>
<dbReference type="EC" id="2.4.1.25" evidence="3"/>
<evidence type="ECO:0000313" key="10">
    <source>
        <dbReference type="EMBL" id="CAA9254068.1"/>
    </source>
</evidence>
<evidence type="ECO:0000256" key="2">
    <source>
        <dbReference type="ARBA" id="ARBA00005684"/>
    </source>
</evidence>
<reference evidence="10" key="1">
    <citation type="submission" date="2020-02" db="EMBL/GenBank/DDBJ databases">
        <authorList>
            <person name="Meier V. D."/>
        </authorList>
    </citation>
    <scope>NUCLEOTIDE SEQUENCE</scope>
    <source>
        <strain evidence="10">AVDCRST_MAG42</strain>
    </source>
</reference>
<dbReference type="PANTHER" id="PTHR32438:SF5">
    <property type="entry name" value="4-ALPHA-GLUCANOTRANSFERASE DPE1, CHLOROPLASTIC_AMYLOPLASTIC"/>
    <property type="match status" value="1"/>
</dbReference>
<gene>
    <name evidence="10" type="ORF">AVDCRST_MAG42-2391</name>
</gene>
<keyword evidence="6 10" id="KW-0808">Transferase</keyword>
<comment type="catalytic activity">
    <reaction evidence="1">
        <text>Transfers a segment of a (1-&gt;4)-alpha-D-glucan to a new position in an acceptor, which may be glucose or a (1-&gt;4)-alpha-D-glucan.</text>
        <dbReference type="EC" id="2.4.1.25"/>
    </reaction>
</comment>
<evidence type="ECO:0000256" key="3">
    <source>
        <dbReference type="ARBA" id="ARBA00012560"/>
    </source>
</evidence>
<accession>A0A6J4IJA3</accession>
<dbReference type="SUPFAM" id="SSF51445">
    <property type="entry name" value="(Trans)glycosidases"/>
    <property type="match status" value="1"/>
</dbReference>
<organism evidence="10">
    <name type="scientific">uncultured Chthoniobacterales bacterium</name>
    <dbReference type="NCBI Taxonomy" id="1836801"/>
    <lineage>
        <taxon>Bacteria</taxon>
        <taxon>Pseudomonadati</taxon>
        <taxon>Verrucomicrobiota</taxon>
        <taxon>Spartobacteria</taxon>
        <taxon>Chthoniobacterales</taxon>
        <taxon>environmental samples</taxon>
    </lineage>
</organism>
<dbReference type="EMBL" id="CADCTA010000085">
    <property type="protein sequence ID" value="CAA9254068.1"/>
    <property type="molecule type" value="Genomic_DNA"/>
</dbReference>
<dbReference type="Pfam" id="PF02446">
    <property type="entry name" value="Glyco_hydro_77"/>
    <property type="match status" value="1"/>
</dbReference>
<dbReference type="GO" id="GO:0004134">
    <property type="term" value="F:4-alpha-glucanotransferase activity"/>
    <property type="evidence" value="ECO:0007669"/>
    <property type="project" value="UniProtKB-EC"/>
</dbReference>
<dbReference type="PANTHER" id="PTHR32438">
    <property type="entry name" value="4-ALPHA-GLUCANOTRANSFERASE DPE1, CHLOROPLASTIC/AMYLOPLASTIC"/>
    <property type="match status" value="1"/>
</dbReference>
<sequence>MILSPEQKIAGVLTPLFAIRTETDLGIGDLDGLRQFIDWAASVGFKLVQLLPINETGGDNSPYNAISAMAIEPMTLHLAPGSPEDLTQDDFDEVVGGYNLKKLRAGSVHYEKVRKLKRALLEKAFARYRARRENDAAVIAEFDEFCAKENAWLHDYVFFRALMEENGGTEAYDYWRDEHRSIPAARAWLMEQPDEVRQRFEEREFFFRYVQWIAYAQWMAAKAYADERDVALMGDIPFGVSYYSADVFARPDQFLLEWSGGAPPEPYFKDDEFTQKWGQNWGIPLYNWGAMRATNFDWWRQRVRGVRRIFHVFRIDHVLGFYRIYAFPWRPQRNAEFLPLNQEEMLQRTGGRAPHYAPRDDDQWEHCEANRREGEDYLRMALEAAESTRLVGEDLGTVPPYVRPSLQSLGIAGFKIPQWENTPEGRVIPGRDYQRLSVTTYATHDHKPLRAMWDEAFEHESATREQALGDLRKIAEFAGVASLSDAADFDRDFYEPTTRALFESEAWMAIVMITDLLARKDRFNVPGTASDSNWSRRLHMTMARLGHSRGVKQRMRLVRRLLEASGRA</sequence>
<protein>
    <recommendedName>
        <fullName evidence="4">4-alpha-glucanotransferase</fullName>
        <ecNumber evidence="3">2.4.1.25</ecNumber>
    </recommendedName>
    <alternativeName>
        <fullName evidence="8">Amylomaltase</fullName>
    </alternativeName>
    <alternativeName>
        <fullName evidence="9">Disproportionating enzyme</fullName>
    </alternativeName>
</protein>
<evidence type="ECO:0000256" key="5">
    <source>
        <dbReference type="ARBA" id="ARBA00022676"/>
    </source>
</evidence>
<keyword evidence="5 10" id="KW-0328">Glycosyltransferase</keyword>
<evidence type="ECO:0000256" key="8">
    <source>
        <dbReference type="ARBA" id="ARBA00031423"/>
    </source>
</evidence>
<dbReference type="GO" id="GO:0005975">
    <property type="term" value="P:carbohydrate metabolic process"/>
    <property type="evidence" value="ECO:0007669"/>
    <property type="project" value="InterPro"/>
</dbReference>
<dbReference type="InterPro" id="IPR017853">
    <property type="entry name" value="GH"/>
</dbReference>
<evidence type="ECO:0000256" key="1">
    <source>
        <dbReference type="ARBA" id="ARBA00000439"/>
    </source>
</evidence>